<reference evidence="18" key="3">
    <citation type="submission" date="2021-06" db="EMBL/GenBank/DDBJ databases">
        <title>Genomic Description and Analysis of Intracellular Bacteria, Candidatus Berkiella cookevillensis and Candidatus Berkiella aquae.</title>
        <authorList>
            <person name="Kidane D.T."/>
            <person name="Mehari Y.T."/>
            <person name="Rice F.C."/>
            <person name="Arivett B.A."/>
            <person name="Farone A.L."/>
            <person name="Berk S.G."/>
            <person name="Farone M.B."/>
        </authorList>
    </citation>
    <scope>NUCLEOTIDE SEQUENCE</scope>
    <source>
        <strain evidence="18">CC99</strain>
    </source>
</reference>
<evidence type="ECO:0000256" key="12">
    <source>
        <dbReference type="ARBA" id="ARBA00042242"/>
    </source>
</evidence>
<dbReference type="HAMAP" id="MF_00138">
    <property type="entry name" value="GARS"/>
    <property type="match status" value="1"/>
</dbReference>
<sequence>MKILVIGQGGREHAIAWKLAQSEVTTHVFVAPGNAGTYREPKVENVAINPLDFEALANFVKTNNISYTVVGPEAPLVAGIVDYFQALNLKIFGPNQFAAQLEGSKIYAKQFMQEYNIPTAKAAYFSDNQEAQQFLQSCQFPVVIKADGLAEGKGVVICQDIIHAQTTIDDFLSQKRFGKASENILIEEFLTGTEVSFIVLSDGKQYIPLATSQDHKARDNGDLGPNTGGMGAYSPAPMIDNALYETILATVVEPTLKAMQSKANPFVGFLYCGLMITPDNEPKVLEYNCRLGDPETQPILMRLQSDLALLFMHAIDGTLNAVTVQFDTRIALGVVLVADGYPGHYDKGAIIPAIKEIQANTDHKLFHAGTLLDQGNIVTNGGRVLCATALGDSYHEAQKAAYALAHRAAWDGAYYRTDIGYKALAFDALPRS</sequence>
<evidence type="ECO:0000313" key="19">
    <source>
        <dbReference type="Proteomes" id="UP000051494"/>
    </source>
</evidence>
<evidence type="ECO:0000256" key="11">
    <source>
        <dbReference type="ARBA" id="ARBA00038345"/>
    </source>
</evidence>
<evidence type="ECO:0000256" key="4">
    <source>
        <dbReference type="ARBA" id="ARBA00013255"/>
    </source>
</evidence>
<evidence type="ECO:0000256" key="14">
    <source>
        <dbReference type="HAMAP-Rule" id="MF_00138"/>
    </source>
</evidence>
<keyword evidence="10" id="KW-0464">Manganese</keyword>
<evidence type="ECO:0000256" key="6">
    <source>
        <dbReference type="ARBA" id="ARBA00022723"/>
    </source>
</evidence>
<dbReference type="OrthoDB" id="9807240at2"/>
<proteinExistence type="inferred from homology"/>
<dbReference type="Proteomes" id="UP000051494">
    <property type="component" value="Unassembled WGS sequence"/>
</dbReference>
<dbReference type="Pfam" id="PF02844">
    <property type="entry name" value="GARS_N"/>
    <property type="match status" value="1"/>
</dbReference>
<dbReference type="InterPro" id="IPR037123">
    <property type="entry name" value="PRibGlycinamide_synth_C_sf"/>
</dbReference>
<keyword evidence="7 15" id="KW-0547">Nucleotide-binding</keyword>
<dbReference type="Pfam" id="PF01071">
    <property type="entry name" value="GARS_A"/>
    <property type="match status" value="1"/>
</dbReference>
<dbReference type="GO" id="GO:0006189">
    <property type="term" value="P:'de novo' IMP biosynthetic process"/>
    <property type="evidence" value="ECO:0007669"/>
    <property type="project" value="UniProtKB-UniRule"/>
</dbReference>
<gene>
    <name evidence="14 17" type="primary">purD</name>
    <name evidence="18" type="ORF">CC99x_011620</name>
    <name evidence="17" type="ORF">CC99x_02055</name>
</gene>
<dbReference type="SMART" id="SM01210">
    <property type="entry name" value="GARS_C"/>
    <property type="match status" value="1"/>
</dbReference>
<comment type="pathway">
    <text evidence="3 14">Purine metabolism; IMP biosynthesis via de novo pathway; N(1)-(5-phospho-D-ribosyl)glycinamide from 5-phospho-alpha-D-ribose 1-diphosphate: step 2/2.</text>
</comment>
<dbReference type="NCBIfam" id="TIGR00877">
    <property type="entry name" value="purD"/>
    <property type="match status" value="1"/>
</dbReference>
<evidence type="ECO:0000313" key="18">
    <source>
        <dbReference type="EMBL" id="MCS5709544.1"/>
    </source>
</evidence>
<protein>
    <recommendedName>
        <fullName evidence="4 14">Phosphoribosylamine--glycine ligase</fullName>
        <ecNumber evidence="4 14">6.3.4.13</ecNumber>
    </recommendedName>
    <alternativeName>
        <fullName evidence="14">GARS</fullName>
    </alternativeName>
    <alternativeName>
        <fullName evidence="12 14">Glycinamide ribonucleotide synthetase</fullName>
    </alternativeName>
    <alternativeName>
        <fullName evidence="13 14">Phosphoribosylglycinamide synthetase</fullName>
    </alternativeName>
</protein>
<reference evidence="17" key="1">
    <citation type="submission" date="2015-09" db="EMBL/GenBank/DDBJ databases">
        <title>Draft Genome Sequences of Two Novel Amoeba-resistant Intranuclear Bacteria, Candidatus Berkiella cookevillensis and Candidatus Berkiella aquae.</title>
        <authorList>
            <person name="Mehari Y.T."/>
            <person name="Arivett B.A."/>
            <person name="Farone A.L."/>
            <person name="Gunderson J.H."/>
            <person name="Farone M.B."/>
        </authorList>
    </citation>
    <scope>NUCLEOTIDE SEQUENCE [LARGE SCALE GENOMIC DNA]</scope>
    <source>
        <strain evidence="17">CC99</strain>
    </source>
</reference>
<dbReference type="InterPro" id="IPR016185">
    <property type="entry name" value="PreATP-grasp_dom_sf"/>
</dbReference>
<dbReference type="InterPro" id="IPR000115">
    <property type="entry name" value="PRibGlycinamide_synth"/>
</dbReference>
<organism evidence="17">
    <name type="scientific">Candidatus Berkiella cookevillensis</name>
    <dbReference type="NCBI Taxonomy" id="437022"/>
    <lineage>
        <taxon>Bacteria</taxon>
        <taxon>Pseudomonadati</taxon>
        <taxon>Pseudomonadota</taxon>
        <taxon>Gammaproteobacteria</taxon>
        <taxon>Candidatus Berkiellales</taxon>
        <taxon>Candidatus Berkiellaceae</taxon>
        <taxon>Candidatus Berkiella</taxon>
    </lineage>
</organism>
<keyword evidence="5 14" id="KW-0436">Ligase</keyword>
<dbReference type="EMBL" id="LKHV01000012">
    <property type="protein sequence ID" value="KRG17760.1"/>
    <property type="molecule type" value="Genomic_DNA"/>
</dbReference>
<dbReference type="GO" id="GO:0009113">
    <property type="term" value="P:purine nucleobase biosynthetic process"/>
    <property type="evidence" value="ECO:0007669"/>
    <property type="project" value="InterPro"/>
</dbReference>
<dbReference type="InterPro" id="IPR020562">
    <property type="entry name" value="PRibGlycinamide_synth_N"/>
</dbReference>
<feature type="domain" description="ATP-grasp" evidence="16">
    <location>
        <begin position="109"/>
        <end position="316"/>
    </location>
</feature>
<comment type="catalytic activity">
    <reaction evidence="14">
        <text>5-phospho-beta-D-ribosylamine + glycine + ATP = N(1)-(5-phospho-beta-D-ribosyl)glycinamide + ADP + phosphate + H(+)</text>
        <dbReference type="Rhea" id="RHEA:17453"/>
        <dbReference type="ChEBI" id="CHEBI:15378"/>
        <dbReference type="ChEBI" id="CHEBI:30616"/>
        <dbReference type="ChEBI" id="CHEBI:43474"/>
        <dbReference type="ChEBI" id="CHEBI:57305"/>
        <dbReference type="ChEBI" id="CHEBI:58681"/>
        <dbReference type="ChEBI" id="CHEBI:143788"/>
        <dbReference type="ChEBI" id="CHEBI:456216"/>
        <dbReference type="EC" id="6.3.4.13"/>
    </reaction>
</comment>
<dbReference type="Gene3D" id="3.90.600.10">
    <property type="entry name" value="Phosphoribosylglycinamide synthetase, C-terminal domain"/>
    <property type="match status" value="1"/>
</dbReference>
<evidence type="ECO:0000256" key="13">
    <source>
        <dbReference type="ARBA" id="ARBA00042864"/>
    </source>
</evidence>
<evidence type="ECO:0000256" key="7">
    <source>
        <dbReference type="ARBA" id="ARBA00022741"/>
    </source>
</evidence>
<dbReference type="SUPFAM" id="SSF51246">
    <property type="entry name" value="Rudiment single hybrid motif"/>
    <property type="match status" value="1"/>
</dbReference>
<dbReference type="SUPFAM" id="SSF56059">
    <property type="entry name" value="Glutathione synthetase ATP-binding domain-like"/>
    <property type="match status" value="1"/>
</dbReference>
<dbReference type="RefSeq" id="WP_057625156.1">
    <property type="nucleotide sequence ID" value="NZ_LKHV02000001.1"/>
</dbReference>
<dbReference type="InterPro" id="IPR013815">
    <property type="entry name" value="ATP_grasp_subdomain_1"/>
</dbReference>
<dbReference type="GO" id="GO:0046872">
    <property type="term" value="F:metal ion binding"/>
    <property type="evidence" value="ECO:0007669"/>
    <property type="project" value="UniProtKB-KW"/>
</dbReference>
<evidence type="ECO:0000256" key="9">
    <source>
        <dbReference type="ARBA" id="ARBA00022840"/>
    </source>
</evidence>
<dbReference type="Pfam" id="PF02843">
    <property type="entry name" value="GARS_C"/>
    <property type="match status" value="1"/>
</dbReference>
<dbReference type="AlphaFoldDB" id="A0A0Q9YAS2"/>
<keyword evidence="19" id="KW-1185">Reference proteome</keyword>
<evidence type="ECO:0000256" key="1">
    <source>
        <dbReference type="ARBA" id="ARBA00001936"/>
    </source>
</evidence>
<evidence type="ECO:0000313" key="17">
    <source>
        <dbReference type="EMBL" id="KRG17760.1"/>
    </source>
</evidence>
<evidence type="ECO:0000256" key="3">
    <source>
        <dbReference type="ARBA" id="ARBA00005174"/>
    </source>
</evidence>
<dbReference type="FunFam" id="3.90.600.10:FF:000001">
    <property type="entry name" value="Trifunctional purine biosynthetic protein adenosine-3"/>
    <property type="match status" value="1"/>
</dbReference>
<keyword evidence="9 15" id="KW-0067">ATP-binding</keyword>
<evidence type="ECO:0000256" key="10">
    <source>
        <dbReference type="ARBA" id="ARBA00023211"/>
    </source>
</evidence>
<dbReference type="InterPro" id="IPR020561">
    <property type="entry name" value="PRibGlycinamid_synth_ATP-grasp"/>
</dbReference>
<dbReference type="PATRIC" id="fig|1590042.3.peg.2101"/>
<dbReference type="EC" id="6.3.4.13" evidence="4 14"/>
<evidence type="ECO:0000256" key="8">
    <source>
        <dbReference type="ARBA" id="ARBA00022755"/>
    </source>
</evidence>
<dbReference type="UniPathway" id="UPA00074">
    <property type="reaction ID" value="UER00125"/>
</dbReference>
<dbReference type="PROSITE" id="PS00184">
    <property type="entry name" value="GARS"/>
    <property type="match status" value="1"/>
</dbReference>
<reference evidence="18" key="2">
    <citation type="journal article" date="2016" name="Genome Announc.">
        <title>Draft Genome Sequences of Two Novel Amoeba-Resistant Intranuclear Bacteria, 'Candidatus Berkiella cookevillensis' and 'Candidatus Berkiella aquae'.</title>
        <authorList>
            <person name="Mehari Y.T."/>
            <person name="Arivett B.A."/>
            <person name="Farone A.L."/>
            <person name="Gunderson J.H."/>
            <person name="Farone M.B."/>
        </authorList>
    </citation>
    <scope>NUCLEOTIDE SEQUENCE</scope>
    <source>
        <strain evidence="18">CC99</strain>
    </source>
</reference>
<dbReference type="SMART" id="SM01209">
    <property type="entry name" value="GARS_A"/>
    <property type="match status" value="1"/>
</dbReference>
<evidence type="ECO:0000256" key="15">
    <source>
        <dbReference type="PROSITE-ProRule" id="PRU00409"/>
    </source>
</evidence>
<dbReference type="Gene3D" id="3.30.470.20">
    <property type="entry name" value="ATP-grasp fold, B domain"/>
    <property type="match status" value="1"/>
</dbReference>
<dbReference type="InterPro" id="IPR011054">
    <property type="entry name" value="Rudment_hybrid_motif"/>
</dbReference>
<dbReference type="InterPro" id="IPR011761">
    <property type="entry name" value="ATP-grasp"/>
</dbReference>
<keyword evidence="6" id="KW-0479">Metal-binding</keyword>
<dbReference type="InterPro" id="IPR020559">
    <property type="entry name" value="PRibGlycinamide_synth_CS"/>
</dbReference>
<dbReference type="GO" id="GO:0005524">
    <property type="term" value="F:ATP binding"/>
    <property type="evidence" value="ECO:0007669"/>
    <property type="project" value="UniProtKB-UniRule"/>
</dbReference>
<dbReference type="PANTHER" id="PTHR43472">
    <property type="entry name" value="PHOSPHORIBOSYLAMINE--GLYCINE LIGASE"/>
    <property type="match status" value="1"/>
</dbReference>
<dbReference type="Gene3D" id="3.40.50.20">
    <property type="match status" value="1"/>
</dbReference>
<evidence type="ECO:0000256" key="2">
    <source>
        <dbReference type="ARBA" id="ARBA00001946"/>
    </source>
</evidence>
<comment type="caution">
    <text evidence="17">The sequence shown here is derived from an EMBL/GenBank/DDBJ whole genome shotgun (WGS) entry which is preliminary data.</text>
</comment>
<comment type="cofactor">
    <cofactor evidence="2">
        <name>Mg(2+)</name>
        <dbReference type="ChEBI" id="CHEBI:18420"/>
    </cofactor>
</comment>
<dbReference type="GO" id="GO:0004637">
    <property type="term" value="F:phosphoribosylamine-glycine ligase activity"/>
    <property type="evidence" value="ECO:0007669"/>
    <property type="project" value="UniProtKB-UniRule"/>
</dbReference>
<dbReference type="InterPro" id="IPR020560">
    <property type="entry name" value="PRibGlycinamide_synth_C-dom"/>
</dbReference>
<dbReference type="PANTHER" id="PTHR43472:SF1">
    <property type="entry name" value="PHOSPHORIBOSYLAMINE--GLYCINE LIGASE, CHLOROPLASTIC"/>
    <property type="match status" value="1"/>
</dbReference>
<evidence type="ECO:0000256" key="5">
    <source>
        <dbReference type="ARBA" id="ARBA00022598"/>
    </source>
</evidence>
<dbReference type="SUPFAM" id="SSF52440">
    <property type="entry name" value="PreATP-grasp domain"/>
    <property type="match status" value="1"/>
</dbReference>
<accession>A0A0Q9YAS2</accession>
<evidence type="ECO:0000259" key="16">
    <source>
        <dbReference type="PROSITE" id="PS50975"/>
    </source>
</evidence>
<dbReference type="STRING" id="437022.CC99x_02055"/>
<dbReference type="FunFam" id="3.40.50.20:FF:000006">
    <property type="entry name" value="Phosphoribosylamine--glycine ligase, chloroplastic"/>
    <property type="match status" value="1"/>
</dbReference>
<dbReference type="PROSITE" id="PS50975">
    <property type="entry name" value="ATP_GRASP"/>
    <property type="match status" value="1"/>
</dbReference>
<comment type="cofactor">
    <cofactor evidence="1">
        <name>Mn(2+)</name>
        <dbReference type="ChEBI" id="CHEBI:29035"/>
    </cofactor>
</comment>
<dbReference type="Gene3D" id="3.30.1490.20">
    <property type="entry name" value="ATP-grasp fold, A domain"/>
    <property type="match status" value="1"/>
</dbReference>
<comment type="similarity">
    <text evidence="11 14">Belongs to the GARS family.</text>
</comment>
<keyword evidence="8 14" id="KW-0658">Purine biosynthesis</keyword>
<name>A0A0Q9YAS2_9GAMM</name>
<dbReference type="EMBL" id="LKHV02000001">
    <property type="protein sequence ID" value="MCS5709544.1"/>
    <property type="molecule type" value="Genomic_DNA"/>
</dbReference>